<accession>A0A3P6T5C3</accession>
<dbReference type="Proteomes" id="UP000277928">
    <property type="component" value="Unassembled WGS sequence"/>
</dbReference>
<feature type="compositionally biased region" description="Polar residues" evidence="1">
    <location>
        <begin position="1"/>
        <end position="12"/>
    </location>
</feature>
<reference evidence="2 3" key="1">
    <citation type="submission" date="2018-08" db="EMBL/GenBank/DDBJ databases">
        <authorList>
            <person name="Laetsch R D."/>
            <person name="Stevens L."/>
            <person name="Kumar S."/>
            <person name="Blaxter L. M."/>
        </authorList>
    </citation>
    <scope>NUCLEOTIDE SEQUENCE [LARGE SCALE GENOMIC DNA]</scope>
</reference>
<sequence>MAVETTLDNSTPPHYRRPVKVQYSEPEIIDEWSRRNELHERHVEQRHDCTSGLKQNSDGWIVTTSGDCRGYQINEGIVDSDGRKTDISNDVLAGGSDREDSTDNGGDSGAESDNNRGDCDDGDKKSNKKGY</sequence>
<keyword evidence="3" id="KW-1185">Reference proteome</keyword>
<dbReference type="OrthoDB" id="5873570at2759"/>
<feature type="region of interest" description="Disordered" evidence="1">
    <location>
        <begin position="79"/>
        <end position="131"/>
    </location>
</feature>
<feature type="compositionally biased region" description="Basic and acidic residues" evidence="1">
    <location>
        <begin position="113"/>
        <end position="125"/>
    </location>
</feature>
<protein>
    <submittedName>
        <fullName evidence="2">Uncharacterized protein</fullName>
    </submittedName>
</protein>
<feature type="region of interest" description="Disordered" evidence="1">
    <location>
        <begin position="1"/>
        <end position="20"/>
    </location>
</feature>
<dbReference type="EMBL" id="UYRX01000126">
    <property type="protein sequence ID" value="VDK74860.1"/>
    <property type="molecule type" value="Genomic_DNA"/>
</dbReference>
<proteinExistence type="predicted"/>
<gene>
    <name evidence="2" type="ORF">NLS_LOCUS2653</name>
</gene>
<evidence type="ECO:0000256" key="1">
    <source>
        <dbReference type="SAM" id="MobiDB-lite"/>
    </source>
</evidence>
<dbReference type="AlphaFoldDB" id="A0A3P6T5C3"/>
<evidence type="ECO:0000313" key="2">
    <source>
        <dbReference type="EMBL" id="VDK74860.1"/>
    </source>
</evidence>
<dbReference type="OMA" id="NELHERH"/>
<organism evidence="2 3">
    <name type="scientific">Litomosoides sigmodontis</name>
    <name type="common">Filarial nematode worm</name>
    <dbReference type="NCBI Taxonomy" id="42156"/>
    <lineage>
        <taxon>Eukaryota</taxon>
        <taxon>Metazoa</taxon>
        <taxon>Ecdysozoa</taxon>
        <taxon>Nematoda</taxon>
        <taxon>Chromadorea</taxon>
        <taxon>Rhabditida</taxon>
        <taxon>Spirurina</taxon>
        <taxon>Spiruromorpha</taxon>
        <taxon>Filarioidea</taxon>
        <taxon>Onchocercidae</taxon>
        <taxon>Litomosoides</taxon>
    </lineage>
</organism>
<evidence type="ECO:0000313" key="3">
    <source>
        <dbReference type="Proteomes" id="UP000277928"/>
    </source>
</evidence>
<name>A0A3P6T5C3_LITSI</name>